<gene>
    <name evidence="2" type="ORF">A2628_02030</name>
</gene>
<reference evidence="2 3" key="1">
    <citation type="journal article" date="2016" name="Nat. Commun.">
        <title>Thousands of microbial genomes shed light on interconnected biogeochemical processes in an aquifer system.</title>
        <authorList>
            <person name="Anantharaman K."/>
            <person name="Brown C.T."/>
            <person name="Hug L.A."/>
            <person name="Sharon I."/>
            <person name="Castelle C.J."/>
            <person name="Probst A.J."/>
            <person name="Thomas B.C."/>
            <person name="Singh A."/>
            <person name="Wilkins M.J."/>
            <person name="Karaoz U."/>
            <person name="Brodie E.L."/>
            <person name="Williams K.H."/>
            <person name="Hubbard S.S."/>
            <person name="Banfield J.F."/>
        </authorList>
    </citation>
    <scope>NUCLEOTIDE SEQUENCE [LARGE SCALE GENOMIC DNA]</scope>
</reference>
<feature type="transmembrane region" description="Helical" evidence="1">
    <location>
        <begin position="256"/>
        <end position="275"/>
    </location>
</feature>
<feature type="transmembrane region" description="Helical" evidence="1">
    <location>
        <begin position="66"/>
        <end position="83"/>
    </location>
</feature>
<evidence type="ECO:0000256" key="1">
    <source>
        <dbReference type="SAM" id="Phobius"/>
    </source>
</evidence>
<organism evidence="2 3">
    <name type="scientific">Candidatus Woesebacteria bacterium RIFCSPHIGHO2_01_FULL_40_22</name>
    <dbReference type="NCBI Taxonomy" id="1802499"/>
    <lineage>
        <taxon>Bacteria</taxon>
        <taxon>Candidatus Woeseibacteriota</taxon>
    </lineage>
</organism>
<evidence type="ECO:0008006" key="4">
    <source>
        <dbReference type="Google" id="ProtNLM"/>
    </source>
</evidence>
<evidence type="ECO:0000313" key="2">
    <source>
        <dbReference type="EMBL" id="OGM27545.1"/>
    </source>
</evidence>
<sequence>MNYRKLFVVLVFVLAIFIRFYNFSDRITFGPEQAISLITSGKMIKEKFSLLGEENVQRVNSLGHRIYSGALFTYSLMPIQLLFSYNPILITAYFSLLNIFIGVLLYKFALEISNPGTAIFSVSIFLFSGMMIYHSLFIWNQNYIILLGLLTFYTLYKLTKRKKPIYALFLGLLSGTALSIEYYYLFTLLLVLFIALKLTKKKVATLMLFLVGITLPNMPAIIFDMRHNFYLSKTLIVYLSDVIHGSRTSSISYYHFLQFAPITALFLGYVLHKIYLSRKGSAYILLIIFIYLNIRSPWIDFKAPMGMPGDLSVKGIYKAADMIAKDNPDNFNVVVLADFDTRGHVLRYPLEFSYNLTPKGVTDYSGAKSVYVLSKKSYDFDNPGVWELSSFLPYNESILTAIGREYALYKLSKQI</sequence>
<keyword evidence="1" id="KW-0472">Membrane</keyword>
<protein>
    <recommendedName>
        <fullName evidence="4">Glycosyltransferase RgtA/B/C/D-like domain-containing protein</fullName>
    </recommendedName>
</protein>
<feature type="transmembrane region" description="Helical" evidence="1">
    <location>
        <begin position="202"/>
        <end position="223"/>
    </location>
</feature>
<feature type="transmembrane region" description="Helical" evidence="1">
    <location>
        <begin position="166"/>
        <end position="196"/>
    </location>
</feature>
<keyword evidence="1" id="KW-1133">Transmembrane helix</keyword>
<dbReference type="EMBL" id="MGGL01000004">
    <property type="protein sequence ID" value="OGM27545.1"/>
    <property type="molecule type" value="Genomic_DNA"/>
</dbReference>
<accession>A0A1F7YLZ2</accession>
<evidence type="ECO:0000313" key="3">
    <source>
        <dbReference type="Proteomes" id="UP000179221"/>
    </source>
</evidence>
<feature type="transmembrane region" description="Helical" evidence="1">
    <location>
        <begin position="281"/>
        <end position="298"/>
    </location>
</feature>
<feature type="transmembrane region" description="Helical" evidence="1">
    <location>
        <begin position="6"/>
        <end position="23"/>
    </location>
</feature>
<keyword evidence="1" id="KW-0812">Transmembrane</keyword>
<comment type="caution">
    <text evidence="2">The sequence shown here is derived from an EMBL/GenBank/DDBJ whole genome shotgun (WGS) entry which is preliminary data.</text>
</comment>
<name>A0A1F7YLZ2_9BACT</name>
<dbReference type="AlphaFoldDB" id="A0A1F7YLZ2"/>
<feature type="transmembrane region" description="Helical" evidence="1">
    <location>
        <begin position="118"/>
        <end position="137"/>
    </location>
</feature>
<feature type="transmembrane region" description="Helical" evidence="1">
    <location>
        <begin position="89"/>
        <end position="106"/>
    </location>
</feature>
<dbReference type="Proteomes" id="UP000179221">
    <property type="component" value="Unassembled WGS sequence"/>
</dbReference>
<proteinExistence type="predicted"/>